<protein>
    <submittedName>
        <fullName evidence="1">Uncharacterized protein</fullName>
    </submittedName>
</protein>
<accession>A0A150TFM3</accession>
<name>A0A150TFM3_SORCE</name>
<organism evidence="1 2">
    <name type="scientific">Sorangium cellulosum</name>
    <name type="common">Polyangium cellulosum</name>
    <dbReference type="NCBI Taxonomy" id="56"/>
    <lineage>
        <taxon>Bacteria</taxon>
        <taxon>Pseudomonadati</taxon>
        <taxon>Myxococcota</taxon>
        <taxon>Polyangia</taxon>
        <taxon>Polyangiales</taxon>
        <taxon>Polyangiaceae</taxon>
        <taxon>Sorangium</taxon>
    </lineage>
</organism>
<dbReference type="AlphaFoldDB" id="A0A150TFM3"/>
<evidence type="ECO:0000313" key="2">
    <source>
        <dbReference type="Proteomes" id="UP000075502"/>
    </source>
</evidence>
<dbReference type="EMBL" id="JEME01002689">
    <property type="protein sequence ID" value="KYG03494.1"/>
    <property type="molecule type" value="Genomic_DNA"/>
</dbReference>
<evidence type="ECO:0000313" key="1">
    <source>
        <dbReference type="EMBL" id="KYG03494.1"/>
    </source>
</evidence>
<reference evidence="1 2" key="1">
    <citation type="submission" date="2014-02" db="EMBL/GenBank/DDBJ databases">
        <title>The small core and large imbalanced accessory genome model reveals a collaborative survival strategy of Sorangium cellulosum strains in nature.</title>
        <authorList>
            <person name="Han K."/>
            <person name="Peng R."/>
            <person name="Blom J."/>
            <person name="Li Y.-Z."/>
        </authorList>
    </citation>
    <scope>NUCLEOTIDE SEQUENCE [LARGE SCALE GENOMIC DNA]</scope>
    <source>
        <strain evidence="1 2">So0007-03</strain>
    </source>
</reference>
<gene>
    <name evidence="1" type="ORF">BE21_51395</name>
</gene>
<comment type="caution">
    <text evidence="1">The sequence shown here is derived from an EMBL/GenBank/DDBJ whole genome shotgun (WGS) entry which is preliminary data.</text>
</comment>
<dbReference type="Proteomes" id="UP000075502">
    <property type="component" value="Unassembled WGS sequence"/>
</dbReference>
<proteinExistence type="predicted"/>
<sequence length="384" mass="41717">MSDSGPWFYAWCDEAARLDAFEAALGALVHPKARCDVAITSLDTPAEIWRRSILIDEVVTVIRAAFAPGTHVSVDFGAQLRSGRWPCFGIECFGEEYERRHPSGPVRGSPFDRRDLLLSSLEFAAGGTTRGVEIEAAIASIQVQQDIEDLLIRLCAPEAHGHVKTGACVDVGHWGAPVETCATYHADAASVARDLALSWVHLHEGDKTALTVGISLELLRARIDAAPRGACVGISGDVELLRQHTRMDWAAAASRDTRPTRVDAVRRGARTPIEGDAELTRETVLKALDTPPSLLLDALEASAVPDNDWRSVESAARETMAATKEGAATYQADVASRKHVQFIERHAPFHVQRLPSGGVMLATHPYRTLWPLWADALFALGIMP</sequence>